<protein>
    <submittedName>
        <fullName evidence="2">Ribosome biogenesis protein ALB1</fullName>
    </submittedName>
</protein>
<name>A0A0A9X8M6_LYGHE</name>
<evidence type="ECO:0000256" key="1">
    <source>
        <dbReference type="SAM" id="MobiDB-lite"/>
    </source>
</evidence>
<accession>A0A0A9X8M6</accession>
<feature type="region of interest" description="Disordered" evidence="1">
    <location>
        <begin position="1"/>
        <end position="108"/>
    </location>
</feature>
<feature type="non-terminal residue" evidence="2">
    <location>
        <position position="1"/>
    </location>
</feature>
<gene>
    <name evidence="2" type="primary">ALB1</name>
    <name evidence="2" type="ORF">CM83_4716</name>
</gene>
<dbReference type="AlphaFoldDB" id="A0A0A9X8M6"/>
<reference evidence="2" key="2">
    <citation type="submission" date="2014-07" db="EMBL/GenBank/DDBJ databases">
        <authorList>
            <person name="Hull J."/>
        </authorList>
    </citation>
    <scope>NUCLEOTIDE SEQUENCE</scope>
</reference>
<dbReference type="EMBL" id="GBHO01027245">
    <property type="protein sequence ID" value="JAG16359.1"/>
    <property type="molecule type" value="Transcribed_RNA"/>
</dbReference>
<proteinExistence type="predicted"/>
<feature type="non-terminal residue" evidence="2">
    <location>
        <position position="108"/>
    </location>
</feature>
<sequence>NAKKKFLVAQNSEVDQEKNERHSNLLKTESTSESDTEIGVPHPNNGTDSEFEHKDHDEESPQMVIDDKILKRKRKRAEYNRKYAAKKKLLNAKNSEVEDKQKRAEDRK</sequence>
<organism evidence="2">
    <name type="scientific">Lygus hesperus</name>
    <name type="common">Western plant bug</name>
    <dbReference type="NCBI Taxonomy" id="30085"/>
    <lineage>
        <taxon>Eukaryota</taxon>
        <taxon>Metazoa</taxon>
        <taxon>Ecdysozoa</taxon>
        <taxon>Arthropoda</taxon>
        <taxon>Hexapoda</taxon>
        <taxon>Insecta</taxon>
        <taxon>Pterygota</taxon>
        <taxon>Neoptera</taxon>
        <taxon>Paraneoptera</taxon>
        <taxon>Hemiptera</taxon>
        <taxon>Heteroptera</taxon>
        <taxon>Panheteroptera</taxon>
        <taxon>Cimicomorpha</taxon>
        <taxon>Miridae</taxon>
        <taxon>Mirini</taxon>
        <taxon>Lygus</taxon>
    </lineage>
</organism>
<evidence type="ECO:0000313" key="2">
    <source>
        <dbReference type="EMBL" id="JAG16359.1"/>
    </source>
</evidence>
<reference evidence="2" key="1">
    <citation type="journal article" date="2014" name="PLoS ONE">
        <title>Transcriptome-Based Identification of ABC Transporters in the Western Tarnished Plant Bug Lygus hesperus.</title>
        <authorList>
            <person name="Hull J.J."/>
            <person name="Chaney K."/>
            <person name="Geib S.M."/>
            <person name="Fabrick J.A."/>
            <person name="Brent C.S."/>
            <person name="Walsh D."/>
            <person name="Lavine L.C."/>
        </authorList>
    </citation>
    <scope>NUCLEOTIDE SEQUENCE</scope>
</reference>
<feature type="compositionally biased region" description="Basic and acidic residues" evidence="1">
    <location>
        <begin position="95"/>
        <end position="108"/>
    </location>
</feature>
<feature type="compositionally biased region" description="Basic and acidic residues" evidence="1">
    <location>
        <begin position="50"/>
        <end position="69"/>
    </location>
</feature>